<dbReference type="SUPFAM" id="SSF50353">
    <property type="entry name" value="Cytokine"/>
    <property type="match status" value="1"/>
</dbReference>
<dbReference type="PANTHER" id="PTHR11486">
    <property type="entry name" value="FIBROBLAST GROWTH FACTOR"/>
    <property type="match status" value="1"/>
</dbReference>
<dbReference type="PRINTS" id="PR00263">
    <property type="entry name" value="HBGFFGF"/>
</dbReference>
<sequence length="219" mass="25097">MVRKCFKQLKLFYIYKLDTTLITVISEKMSMDQQEAVHTPFEDIKNVASELLERHCNNLMTDTSESTSNFSKKSLKPITKSGVIKHYGRRMKLNCRHGYNILIFDNGTVDTSDDDIDKHCILEFTSMAPGHVRIKGVEANLFLAMDKTGHLYGEPDPTKKSTIFIEQSEGPYSAYLSFKYQKKKWYVAIKKNGKIKSGTETRKGQHATHFLPVPINTKH</sequence>
<proteinExistence type="inferred from homology"/>
<reference evidence="4" key="1">
    <citation type="submission" date="2025-08" db="UniProtKB">
        <authorList>
            <consortium name="RefSeq"/>
        </authorList>
    </citation>
    <scope>IDENTIFICATION</scope>
    <source>
        <tissue evidence="4">Whole body</tissue>
    </source>
</reference>
<evidence type="ECO:0000256" key="1">
    <source>
        <dbReference type="ARBA" id="ARBA00007936"/>
    </source>
</evidence>
<dbReference type="Gene3D" id="2.80.10.50">
    <property type="match status" value="1"/>
</dbReference>
<evidence type="ECO:0000313" key="3">
    <source>
        <dbReference type="Proteomes" id="UP000694846"/>
    </source>
</evidence>
<protein>
    <recommendedName>
        <fullName evidence="2">Fibroblast growth factor</fullName>
        <shortName evidence="2">FGF</shortName>
    </recommendedName>
</protein>
<dbReference type="RefSeq" id="XP_025412295.1">
    <property type="nucleotide sequence ID" value="XM_025556510.1"/>
</dbReference>
<dbReference type="PRINTS" id="PR00262">
    <property type="entry name" value="IL1HBGF"/>
</dbReference>
<gene>
    <name evidence="4" type="primary">LOC112684816</name>
</gene>
<keyword evidence="3" id="KW-1185">Reference proteome</keyword>
<evidence type="ECO:0000256" key="2">
    <source>
        <dbReference type="RuleBase" id="RU049442"/>
    </source>
</evidence>
<organism evidence="3 4">
    <name type="scientific">Sipha flava</name>
    <name type="common">yellow sugarcane aphid</name>
    <dbReference type="NCBI Taxonomy" id="143950"/>
    <lineage>
        <taxon>Eukaryota</taxon>
        <taxon>Metazoa</taxon>
        <taxon>Ecdysozoa</taxon>
        <taxon>Arthropoda</taxon>
        <taxon>Hexapoda</taxon>
        <taxon>Insecta</taxon>
        <taxon>Pterygota</taxon>
        <taxon>Neoptera</taxon>
        <taxon>Paraneoptera</taxon>
        <taxon>Hemiptera</taxon>
        <taxon>Sternorrhyncha</taxon>
        <taxon>Aphidomorpha</taxon>
        <taxon>Aphidoidea</taxon>
        <taxon>Aphididae</taxon>
        <taxon>Sipha</taxon>
    </lineage>
</organism>
<dbReference type="Proteomes" id="UP000694846">
    <property type="component" value="Unplaced"/>
</dbReference>
<comment type="similarity">
    <text evidence="1 2">Belongs to the heparin-binding growth factors family.</text>
</comment>
<dbReference type="InterPro" id="IPR056378">
    <property type="entry name" value="Let-756-like_FGF"/>
</dbReference>
<dbReference type="GeneID" id="112684816"/>
<dbReference type="InterPro" id="IPR002209">
    <property type="entry name" value="Fibroblast_GF_fam"/>
</dbReference>
<name>A0A8B8FPL3_9HEMI</name>
<dbReference type="InterPro" id="IPR008996">
    <property type="entry name" value="IL1/FGF"/>
</dbReference>
<evidence type="ECO:0000313" key="4">
    <source>
        <dbReference type="RefSeq" id="XP_025412295.1"/>
    </source>
</evidence>
<dbReference type="AlphaFoldDB" id="A0A8B8FPL3"/>
<dbReference type="OrthoDB" id="5987799at2759"/>
<accession>A0A8B8FPL3</accession>
<dbReference type="CDD" id="cd00058">
    <property type="entry name" value="beta-trefoil_FGF"/>
    <property type="match status" value="1"/>
</dbReference>
<dbReference type="Pfam" id="PF00167">
    <property type="entry name" value="FGF"/>
    <property type="match status" value="1"/>
</dbReference>
<dbReference type="GO" id="GO:0008083">
    <property type="term" value="F:growth factor activity"/>
    <property type="evidence" value="ECO:0007669"/>
    <property type="project" value="InterPro"/>
</dbReference>
<dbReference type="SMART" id="SM00442">
    <property type="entry name" value="FGF"/>
    <property type="match status" value="1"/>
</dbReference>